<feature type="compositionally biased region" description="Acidic residues" evidence="1">
    <location>
        <begin position="154"/>
        <end position="172"/>
    </location>
</feature>
<dbReference type="PANTHER" id="PTHR45023:SF4">
    <property type="entry name" value="GLYCINE-RICH PROTEIN-RELATED"/>
    <property type="match status" value="1"/>
</dbReference>
<reference evidence="2" key="1">
    <citation type="submission" date="2022-04" db="EMBL/GenBank/DDBJ databases">
        <title>A functionally conserved STORR gene fusion in Papaver species that diverged 16.8 million years ago.</title>
        <authorList>
            <person name="Catania T."/>
        </authorList>
    </citation>
    <scope>NUCLEOTIDE SEQUENCE</scope>
    <source>
        <strain evidence="2">S-188037</strain>
    </source>
</reference>
<dbReference type="PANTHER" id="PTHR45023">
    <property type="match status" value="1"/>
</dbReference>
<dbReference type="EMBL" id="JAJJMB010012509">
    <property type="protein sequence ID" value="KAI3876200.1"/>
    <property type="molecule type" value="Genomic_DNA"/>
</dbReference>
<evidence type="ECO:0000313" key="2">
    <source>
        <dbReference type="EMBL" id="KAI3876200.1"/>
    </source>
</evidence>
<dbReference type="Proteomes" id="UP001202328">
    <property type="component" value="Unassembled WGS sequence"/>
</dbReference>
<proteinExistence type="predicted"/>
<sequence length="210" mass="25029">MRAPNYVLEEDLALVEAYINFGGDGAVGVQQKKKGKLWRKIMPYFNEKTKNPNKRNQHSLENRLLVIKKETRNFVSLIGKVYRKKGSGWSPEDLTHQARIEYTRIYRKAFPHEECYKLFKYVKGYAYTKYTDEDEEDVPFPPIPTVELDRENEEREEEEEQAQELDEEDEVEGQTLLTNNSAYHVGTPYLHYWISVHNFILYKHLTYRHF</sequence>
<evidence type="ECO:0000313" key="3">
    <source>
        <dbReference type="Proteomes" id="UP001202328"/>
    </source>
</evidence>
<name>A0AAD4XBR5_9MAGN</name>
<comment type="caution">
    <text evidence="2">The sequence shown here is derived from an EMBL/GenBank/DDBJ whole genome shotgun (WGS) entry which is preliminary data.</text>
</comment>
<protein>
    <submittedName>
        <fullName evidence="2">Uncharacterized protein</fullName>
    </submittedName>
</protein>
<organism evidence="2 3">
    <name type="scientific">Papaver atlanticum</name>
    <dbReference type="NCBI Taxonomy" id="357466"/>
    <lineage>
        <taxon>Eukaryota</taxon>
        <taxon>Viridiplantae</taxon>
        <taxon>Streptophyta</taxon>
        <taxon>Embryophyta</taxon>
        <taxon>Tracheophyta</taxon>
        <taxon>Spermatophyta</taxon>
        <taxon>Magnoliopsida</taxon>
        <taxon>Ranunculales</taxon>
        <taxon>Papaveraceae</taxon>
        <taxon>Papaveroideae</taxon>
        <taxon>Papaver</taxon>
    </lineage>
</organism>
<accession>A0AAD4XBR5</accession>
<gene>
    <name evidence="2" type="ORF">MKW98_029152</name>
</gene>
<keyword evidence="3" id="KW-1185">Reference proteome</keyword>
<feature type="region of interest" description="Disordered" evidence="1">
    <location>
        <begin position="134"/>
        <end position="172"/>
    </location>
</feature>
<dbReference type="AlphaFoldDB" id="A0AAD4XBR5"/>
<evidence type="ECO:0000256" key="1">
    <source>
        <dbReference type="SAM" id="MobiDB-lite"/>
    </source>
</evidence>